<dbReference type="AlphaFoldDB" id="A0A369JH74"/>
<accession>A0A369JH74</accession>
<evidence type="ECO:0000256" key="1">
    <source>
        <dbReference type="SAM" id="MobiDB-lite"/>
    </source>
</evidence>
<sequence length="99" mass="10676">MPKPSKYLQPRLPPTSVISIHGPTPPASKRHFAAPAIHPSMGYEQGQGGDVESSHPSSHLRRLGTEHLLSSPVETFITDLNTSTAVQREIDTFIGVPAL</sequence>
<gene>
    <name evidence="2" type="ORF">Hypma_014613</name>
</gene>
<dbReference type="Proteomes" id="UP000076154">
    <property type="component" value="Unassembled WGS sequence"/>
</dbReference>
<evidence type="ECO:0000313" key="3">
    <source>
        <dbReference type="Proteomes" id="UP000076154"/>
    </source>
</evidence>
<dbReference type="InParanoid" id="A0A369JH74"/>
<evidence type="ECO:0000313" key="2">
    <source>
        <dbReference type="EMBL" id="RDB18754.1"/>
    </source>
</evidence>
<comment type="caution">
    <text evidence="2">The sequence shown here is derived from an EMBL/GenBank/DDBJ whole genome shotgun (WGS) entry which is preliminary data.</text>
</comment>
<proteinExistence type="predicted"/>
<feature type="region of interest" description="Disordered" evidence="1">
    <location>
        <begin position="39"/>
        <end position="61"/>
    </location>
</feature>
<organism evidence="2 3">
    <name type="scientific">Hypsizygus marmoreus</name>
    <name type="common">White beech mushroom</name>
    <name type="synonym">Agaricus marmoreus</name>
    <dbReference type="NCBI Taxonomy" id="39966"/>
    <lineage>
        <taxon>Eukaryota</taxon>
        <taxon>Fungi</taxon>
        <taxon>Dikarya</taxon>
        <taxon>Basidiomycota</taxon>
        <taxon>Agaricomycotina</taxon>
        <taxon>Agaricomycetes</taxon>
        <taxon>Agaricomycetidae</taxon>
        <taxon>Agaricales</taxon>
        <taxon>Tricholomatineae</taxon>
        <taxon>Lyophyllaceae</taxon>
        <taxon>Hypsizygus</taxon>
    </lineage>
</organism>
<reference evidence="2" key="1">
    <citation type="submission" date="2018-04" db="EMBL/GenBank/DDBJ databases">
        <title>Whole genome sequencing of Hypsizygus marmoreus.</title>
        <authorList>
            <person name="Choi I.-G."/>
            <person name="Min B."/>
            <person name="Kim J.-G."/>
            <person name="Kim S."/>
            <person name="Oh Y.-L."/>
            <person name="Kong W.-S."/>
            <person name="Park H."/>
            <person name="Jeong J."/>
            <person name="Song E.-S."/>
        </authorList>
    </citation>
    <scope>NUCLEOTIDE SEQUENCE [LARGE SCALE GENOMIC DNA]</scope>
    <source>
        <strain evidence="2">51987-8</strain>
    </source>
</reference>
<keyword evidence="3" id="KW-1185">Reference proteome</keyword>
<dbReference type="EMBL" id="LUEZ02000088">
    <property type="protein sequence ID" value="RDB18754.1"/>
    <property type="molecule type" value="Genomic_DNA"/>
</dbReference>
<name>A0A369JH74_HYPMA</name>
<protein>
    <submittedName>
        <fullName evidence="2">Uncharacterized protein</fullName>
    </submittedName>
</protein>